<dbReference type="Pfam" id="PF08284">
    <property type="entry name" value="RVP_2"/>
    <property type="match status" value="1"/>
</dbReference>
<evidence type="ECO:0000313" key="1">
    <source>
        <dbReference type="Proteomes" id="UP000515211"/>
    </source>
</evidence>
<accession>A0A6P5NA15</accession>
<dbReference type="KEGG" id="adu:110278151"/>
<name>A0A6P5NA15_ARADU</name>
<dbReference type="AlphaFoldDB" id="A0A6P5NA15"/>
<dbReference type="GeneID" id="110278151"/>
<dbReference type="Proteomes" id="UP000515211">
    <property type="component" value="Chromosome 2"/>
</dbReference>
<dbReference type="RefSeq" id="XP_020992008.1">
    <property type="nucleotide sequence ID" value="XM_021136349.1"/>
</dbReference>
<organism evidence="1 2">
    <name type="scientific">Arachis duranensis</name>
    <name type="common">Wild peanut</name>
    <dbReference type="NCBI Taxonomy" id="130453"/>
    <lineage>
        <taxon>Eukaryota</taxon>
        <taxon>Viridiplantae</taxon>
        <taxon>Streptophyta</taxon>
        <taxon>Embryophyta</taxon>
        <taxon>Tracheophyta</taxon>
        <taxon>Spermatophyta</taxon>
        <taxon>Magnoliopsida</taxon>
        <taxon>eudicotyledons</taxon>
        <taxon>Gunneridae</taxon>
        <taxon>Pentapetalae</taxon>
        <taxon>rosids</taxon>
        <taxon>fabids</taxon>
        <taxon>Fabales</taxon>
        <taxon>Fabaceae</taxon>
        <taxon>Papilionoideae</taxon>
        <taxon>50 kb inversion clade</taxon>
        <taxon>dalbergioids sensu lato</taxon>
        <taxon>Dalbergieae</taxon>
        <taxon>Pterocarpus clade</taxon>
        <taxon>Arachis</taxon>
    </lineage>
</organism>
<reference evidence="1" key="1">
    <citation type="journal article" date="2016" name="Nat. Genet.">
        <title>The genome sequences of Arachis duranensis and Arachis ipaensis, the diploid ancestors of cultivated peanut.</title>
        <authorList>
            <person name="Bertioli D.J."/>
            <person name="Cannon S.B."/>
            <person name="Froenicke L."/>
            <person name="Huang G."/>
            <person name="Farmer A.D."/>
            <person name="Cannon E.K."/>
            <person name="Liu X."/>
            <person name="Gao D."/>
            <person name="Clevenger J."/>
            <person name="Dash S."/>
            <person name="Ren L."/>
            <person name="Moretzsohn M.C."/>
            <person name="Shirasawa K."/>
            <person name="Huang W."/>
            <person name="Vidigal B."/>
            <person name="Abernathy B."/>
            <person name="Chu Y."/>
            <person name="Niederhuth C.E."/>
            <person name="Umale P."/>
            <person name="Araujo A.C."/>
            <person name="Kozik A."/>
            <person name="Kim K.D."/>
            <person name="Burow M.D."/>
            <person name="Varshney R.K."/>
            <person name="Wang X."/>
            <person name="Zhang X."/>
            <person name="Barkley N."/>
            <person name="Guimaraes P.M."/>
            <person name="Isobe S."/>
            <person name="Guo B."/>
            <person name="Liao B."/>
            <person name="Stalker H.T."/>
            <person name="Schmitz R.J."/>
            <person name="Scheffler B.E."/>
            <person name="Leal-Bertioli S.C."/>
            <person name="Xun X."/>
            <person name="Jackson S.A."/>
            <person name="Michelmore R."/>
            <person name="Ozias-Akins P."/>
        </authorList>
    </citation>
    <scope>NUCLEOTIDE SEQUENCE [LARGE SCALE GENOMIC DNA]</scope>
    <source>
        <strain evidence="1">cv. V14167</strain>
    </source>
</reference>
<protein>
    <submittedName>
        <fullName evidence="2">Uncharacterized protein LOC110278151</fullName>
    </submittedName>
</protein>
<proteinExistence type="predicted"/>
<evidence type="ECO:0000313" key="2">
    <source>
        <dbReference type="RefSeq" id="XP_020992008.1"/>
    </source>
</evidence>
<reference evidence="2" key="2">
    <citation type="submission" date="2025-08" db="UniProtKB">
        <authorList>
            <consortium name="RefSeq"/>
        </authorList>
    </citation>
    <scope>IDENTIFICATION</scope>
    <source>
        <tissue evidence="2">Whole plant</tissue>
    </source>
</reference>
<gene>
    <name evidence="2" type="primary">LOC110278151</name>
</gene>
<sequence>MEIRVFSELVNKSRVVEECVRKAAVKKGSMGMPFQRAHKRNFALRGRNFKRGGFVPQQNHSQGNFRRSATNANQERRYLAGNYPEKKKKYETSRVQQPRRVYTTSVASAEGSEALIRGNCEIAGRILNALFDSGDSFIAFKKANELWLKVVVLRYDLKIGCPRIMSCLTAQKNQYALCWNSQKRLSW</sequence>
<keyword evidence="1" id="KW-1185">Reference proteome</keyword>